<feature type="region of interest" description="Disordered" evidence="1">
    <location>
        <begin position="502"/>
        <end position="589"/>
    </location>
</feature>
<dbReference type="InterPro" id="IPR029056">
    <property type="entry name" value="Ribokinase-like"/>
</dbReference>
<dbReference type="Gene3D" id="3.40.1190.20">
    <property type="match status" value="2"/>
</dbReference>
<comment type="caution">
    <text evidence="3">The sequence shown here is derived from an EMBL/GenBank/DDBJ whole genome shotgun (WGS) entry which is preliminary data.</text>
</comment>
<evidence type="ECO:0000259" key="2">
    <source>
        <dbReference type="PROSITE" id="PS50011"/>
    </source>
</evidence>
<name>A0A8H2Y462_9AGAM</name>
<dbReference type="Proteomes" id="UP000663846">
    <property type="component" value="Unassembled WGS sequence"/>
</dbReference>
<dbReference type="AlphaFoldDB" id="A0A8H2Y462"/>
<feature type="compositionally biased region" description="Low complexity" evidence="1">
    <location>
        <begin position="556"/>
        <end position="565"/>
    </location>
</feature>
<dbReference type="GO" id="GO:0004674">
    <property type="term" value="F:protein serine/threonine kinase activity"/>
    <property type="evidence" value="ECO:0007669"/>
    <property type="project" value="TreeGrafter"/>
</dbReference>
<proteinExistence type="predicted"/>
<evidence type="ECO:0000313" key="4">
    <source>
        <dbReference type="Proteomes" id="UP000663846"/>
    </source>
</evidence>
<dbReference type="GO" id="GO:0005524">
    <property type="term" value="F:ATP binding"/>
    <property type="evidence" value="ECO:0007669"/>
    <property type="project" value="InterPro"/>
</dbReference>
<dbReference type="PANTHER" id="PTHR44329:SF214">
    <property type="entry name" value="PROTEIN KINASE DOMAIN-CONTAINING PROTEIN"/>
    <property type="match status" value="1"/>
</dbReference>
<reference evidence="3" key="1">
    <citation type="submission" date="2021-01" db="EMBL/GenBank/DDBJ databases">
        <authorList>
            <person name="Kaushik A."/>
        </authorList>
    </citation>
    <scope>NUCLEOTIDE SEQUENCE</scope>
    <source>
        <strain evidence="3">AG1-1C</strain>
    </source>
</reference>
<dbReference type="Pfam" id="PF00069">
    <property type="entry name" value="Pkinase"/>
    <property type="match status" value="1"/>
</dbReference>
<accession>A0A8H2Y462</accession>
<evidence type="ECO:0000256" key="1">
    <source>
        <dbReference type="SAM" id="MobiDB-lite"/>
    </source>
</evidence>
<protein>
    <recommendedName>
        <fullName evidence="2">Protein kinase domain-containing protein</fullName>
    </recommendedName>
</protein>
<dbReference type="InterPro" id="IPR000719">
    <property type="entry name" value="Prot_kinase_dom"/>
</dbReference>
<feature type="domain" description="Protein kinase" evidence="2">
    <location>
        <begin position="1"/>
        <end position="268"/>
    </location>
</feature>
<feature type="compositionally biased region" description="Polar residues" evidence="1">
    <location>
        <begin position="512"/>
        <end position="526"/>
    </location>
</feature>
<dbReference type="Gene3D" id="1.10.510.10">
    <property type="entry name" value="Transferase(Phosphotransferase) domain 1"/>
    <property type="match status" value="1"/>
</dbReference>
<sequence>MWSSLSHPNLATVYFVTSVPTSKPNQVSFNSDIDVGYLDNGTNVIIKSPKSPTGEDKEEFNLFSRAPADFAEWMSYSVREYMAKTPHSVRARLDICVQIAEGLSYLHHNGMIHGDIKGDEIMAKRKILISDDTTPKIYGFRQAVMMNPDKDLHFEEFSNHLVLTTRWAAPERLNGEEKTIYSDLCSLGVTILEIRTGDFPWGDKRELAILMMMQRGERPKRSDQHFLSKDRWADLGWKLVAQCWDQEPTKRPTAAEALDKFNHVTAYLVAPVGSGPEGESMLKELEVANVNTSLCARRDASGIPAAYITCATDGTKSVVNHNPIPDILHDEFVRLVAPLLSPPTPSSGVEPDLSQAPFEWLHFEGRTVQTTLSNLTGLDGLAQERGWRNKVVFSVEISRPGRQGQEALIKHADVVFFSHAYASAQEYTAPRPFLLAMARLSAPHALLCVEWGQSGCAMLSIPTKEYFQSSPFVPDPRGTHRTAESLSASLWESVRSGTPFYSEYGDRPDAQDASNVNGSGSIGQNGKSKHAHSRSRGTNGGGQDDWGKMYPESVRRSSPTPSSSSSDDERRTITGASWHPSMAGTTSSMGARQDVIEEAGAGDAFVGGMIFALSRRLLPGAPYSPGLHHLPGSDAEKGRWRLEECLRFGTEMVGRKIRRRGFEGLARAMEEVGWFED</sequence>
<dbReference type="SUPFAM" id="SSF53613">
    <property type="entry name" value="Ribokinase-like"/>
    <property type="match status" value="2"/>
</dbReference>
<dbReference type="SUPFAM" id="SSF56112">
    <property type="entry name" value="Protein kinase-like (PK-like)"/>
    <property type="match status" value="1"/>
</dbReference>
<evidence type="ECO:0000313" key="3">
    <source>
        <dbReference type="EMBL" id="CAE6439786.1"/>
    </source>
</evidence>
<dbReference type="InterPro" id="IPR011009">
    <property type="entry name" value="Kinase-like_dom_sf"/>
</dbReference>
<dbReference type="InterPro" id="IPR051681">
    <property type="entry name" value="Ser/Thr_Kinases-Pseudokinases"/>
</dbReference>
<dbReference type="EMBL" id="CAJMWS010000383">
    <property type="protein sequence ID" value="CAE6439786.1"/>
    <property type="molecule type" value="Genomic_DNA"/>
</dbReference>
<dbReference type="PANTHER" id="PTHR44329">
    <property type="entry name" value="SERINE/THREONINE-PROTEIN KINASE TNNI3K-RELATED"/>
    <property type="match status" value="1"/>
</dbReference>
<dbReference type="PROSITE" id="PS50011">
    <property type="entry name" value="PROTEIN_KINASE_DOM"/>
    <property type="match status" value="1"/>
</dbReference>
<organism evidence="3 4">
    <name type="scientific">Rhizoctonia solani</name>
    <dbReference type="NCBI Taxonomy" id="456999"/>
    <lineage>
        <taxon>Eukaryota</taxon>
        <taxon>Fungi</taxon>
        <taxon>Dikarya</taxon>
        <taxon>Basidiomycota</taxon>
        <taxon>Agaricomycotina</taxon>
        <taxon>Agaricomycetes</taxon>
        <taxon>Cantharellales</taxon>
        <taxon>Ceratobasidiaceae</taxon>
        <taxon>Rhizoctonia</taxon>
    </lineage>
</organism>
<gene>
    <name evidence="3" type="ORF">RDB_LOCUS127497</name>
</gene>